<sequence>MLHHPVHWSTQKAACEALTSGRYRFIHHLSFPDGASVKNGIPRDKFAVYYNSFDNAEALTRTYPSVFSILLGILFEGSFYVDKTLSMGLSLSCYIFERFRQLLNG</sequence>
<accession>A0ABY7G9H9</accession>
<gene>
    <name evidence="1" type="ORF">MAR_033597</name>
</gene>
<reference evidence="1" key="1">
    <citation type="submission" date="2022-11" db="EMBL/GenBank/DDBJ databases">
        <title>Centuries of genome instability and evolution in soft-shell clam transmissible cancer (bioRxiv).</title>
        <authorList>
            <person name="Hart S.F.M."/>
            <person name="Yonemitsu M.A."/>
            <person name="Giersch R.M."/>
            <person name="Beal B.F."/>
            <person name="Arriagada G."/>
            <person name="Davis B.W."/>
            <person name="Ostrander E.A."/>
            <person name="Goff S.P."/>
            <person name="Metzger M.J."/>
        </authorList>
    </citation>
    <scope>NUCLEOTIDE SEQUENCE</scope>
    <source>
        <strain evidence="1">MELC-2E11</strain>
        <tissue evidence="1">Siphon/mantle</tissue>
    </source>
</reference>
<evidence type="ECO:0000313" key="1">
    <source>
        <dbReference type="EMBL" id="WAR31055.1"/>
    </source>
</evidence>
<dbReference type="EMBL" id="CP111028">
    <property type="protein sequence ID" value="WAR31055.1"/>
    <property type="molecule type" value="Genomic_DNA"/>
</dbReference>
<dbReference type="Proteomes" id="UP001164746">
    <property type="component" value="Chromosome 17"/>
</dbReference>
<protein>
    <submittedName>
        <fullName evidence="1">Uncharacterized protein</fullName>
    </submittedName>
</protein>
<evidence type="ECO:0000313" key="2">
    <source>
        <dbReference type="Proteomes" id="UP001164746"/>
    </source>
</evidence>
<proteinExistence type="predicted"/>
<name>A0ABY7G9H9_MYAAR</name>
<keyword evidence="2" id="KW-1185">Reference proteome</keyword>
<organism evidence="1 2">
    <name type="scientific">Mya arenaria</name>
    <name type="common">Soft-shell clam</name>
    <dbReference type="NCBI Taxonomy" id="6604"/>
    <lineage>
        <taxon>Eukaryota</taxon>
        <taxon>Metazoa</taxon>
        <taxon>Spiralia</taxon>
        <taxon>Lophotrochozoa</taxon>
        <taxon>Mollusca</taxon>
        <taxon>Bivalvia</taxon>
        <taxon>Autobranchia</taxon>
        <taxon>Heteroconchia</taxon>
        <taxon>Euheterodonta</taxon>
        <taxon>Imparidentia</taxon>
        <taxon>Neoheterodontei</taxon>
        <taxon>Myida</taxon>
        <taxon>Myoidea</taxon>
        <taxon>Myidae</taxon>
        <taxon>Mya</taxon>
    </lineage>
</organism>